<accession>A0A1G7TBX6</accession>
<feature type="domain" description="HTH rpiR-type" evidence="4">
    <location>
        <begin position="21"/>
        <end position="97"/>
    </location>
</feature>
<dbReference type="GO" id="GO:0097367">
    <property type="term" value="F:carbohydrate derivative binding"/>
    <property type="evidence" value="ECO:0007669"/>
    <property type="project" value="InterPro"/>
</dbReference>
<dbReference type="EMBL" id="FNCS01000002">
    <property type="protein sequence ID" value="SDG32798.1"/>
    <property type="molecule type" value="Genomic_DNA"/>
</dbReference>
<dbReference type="GO" id="GO:0003677">
    <property type="term" value="F:DNA binding"/>
    <property type="evidence" value="ECO:0007669"/>
    <property type="project" value="UniProtKB-KW"/>
</dbReference>
<keyword evidence="3" id="KW-0804">Transcription</keyword>
<proteinExistence type="predicted"/>
<dbReference type="AlphaFoldDB" id="A0A1G7TBX6"/>
<dbReference type="Pfam" id="PF01418">
    <property type="entry name" value="HTH_6"/>
    <property type="match status" value="1"/>
</dbReference>
<dbReference type="GO" id="GO:1901135">
    <property type="term" value="P:carbohydrate derivative metabolic process"/>
    <property type="evidence" value="ECO:0007669"/>
    <property type="project" value="InterPro"/>
</dbReference>
<keyword evidence="1" id="KW-0805">Transcription regulation</keyword>
<evidence type="ECO:0000256" key="2">
    <source>
        <dbReference type="ARBA" id="ARBA00023125"/>
    </source>
</evidence>
<dbReference type="Gene3D" id="3.40.50.10490">
    <property type="entry name" value="Glucose-6-phosphate isomerase like protein, domain 1"/>
    <property type="match status" value="1"/>
</dbReference>
<evidence type="ECO:0000256" key="1">
    <source>
        <dbReference type="ARBA" id="ARBA00023015"/>
    </source>
</evidence>
<feature type="domain" description="SIS" evidence="5">
    <location>
        <begin position="148"/>
        <end position="285"/>
    </location>
</feature>
<dbReference type="PROSITE" id="PS51464">
    <property type="entry name" value="SIS"/>
    <property type="match status" value="1"/>
</dbReference>
<sequence length="286" mass="31241">MPRGKMMDQNNTTATPPRDYAALREMVIARWEDLPRRLTQVAEYALNNPDDVAFGTAASIAAKAEVQPSTLVRFSQALGYQGFSDLQDVFRSRLRDQVLGYDERMAQLREHGHGASRASMILDGFADASMRSLSAMRNRHDEDVMERALDTLEGADTIYLIGLRRSFPVTSYMAYALGKLGIKTILIDAVAGLAAEQAGFVTKQDAAITISFTPYASETVALSQQVRDKGAGVVAITDSVFSPLAGLADVWFEVAEADFEGFRTLNATMTLAMALTVALADRRKAK</sequence>
<protein>
    <submittedName>
        <fullName evidence="6">Transcriptional regulator, RpiR family</fullName>
    </submittedName>
</protein>
<dbReference type="PANTHER" id="PTHR30514">
    <property type="entry name" value="GLUCOKINASE"/>
    <property type="match status" value="1"/>
</dbReference>
<dbReference type="PANTHER" id="PTHR30514:SF20">
    <property type="entry name" value="TRANSCRIPTIONAL REGULATOR"/>
    <property type="match status" value="1"/>
</dbReference>
<keyword evidence="2" id="KW-0238">DNA-binding</keyword>
<evidence type="ECO:0000313" key="7">
    <source>
        <dbReference type="Proteomes" id="UP000199495"/>
    </source>
</evidence>
<dbReference type="InterPro" id="IPR046348">
    <property type="entry name" value="SIS_dom_sf"/>
</dbReference>
<dbReference type="RefSeq" id="WP_244504939.1">
    <property type="nucleotide sequence ID" value="NZ_FNCS01000002.1"/>
</dbReference>
<dbReference type="Proteomes" id="UP000199495">
    <property type="component" value="Unassembled WGS sequence"/>
</dbReference>
<dbReference type="PROSITE" id="PS51071">
    <property type="entry name" value="HTH_RPIR"/>
    <property type="match status" value="1"/>
</dbReference>
<dbReference type="InterPro" id="IPR047640">
    <property type="entry name" value="RpiR-like"/>
</dbReference>
<evidence type="ECO:0000256" key="3">
    <source>
        <dbReference type="ARBA" id="ARBA00023163"/>
    </source>
</evidence>
<dbReference type="GO" id="GO:0003700">
    <property type="term" value="F:DNA-binding transcription factor activity"/>
    <property type="evidence" value="ECO:0007669"/>
    <property type="project" value="InterPro"/>
</dbReference>
<reference evidence="6 7" key="1">
    <citation type="submission" date="2016-10" db="EMBL/GenBank/DDBJ databases">
        <authorList>
            <person name="de Groot N.N."/>
        </authorList>
    </citation>
    <scope>NUCLEOTIDE SEQUENCE [LARGE SCALE GENOMIC DNA]</scope>
    <source>
        <strain evidence="6 7">CGMCC 1.10267</strain>
    </source>
</reference>
<dbReference type="SUPFAM" id="SSF53697">
    <property type="entry name" value="SIS domain"/>
    <property type="match status" value="1"/>
</dbReference>
<keyword evidence="7" id="KW-1185">Reference proteome</keyword>
<dbReference type="CDD" id="cd05013">
    <property type="entry name" value="SIS_RpiR"/>
    <property type="match status" value="1"/>
</dbReference>
<name>A0A1G7TBX6_9HYPH</name>
<dbReference type="SUPFAM" id="SSF46689">
    <property type="entry name" value="Homeodomain-like"/>
    <property type="match status" value="1"/>
</dbReference>
<evidence type="ECO:0000313" key="6">
    <source>
        <dbReference type="EMBL" id="SDG32798.1"/>
    </source>
</evidence>
<dbReference type="STRING" id="440168.SAMN04487974_10218"/>
<evidence type="ECO:0000259" key="4">
    <source>
        <dbReference type="PROSITE" id="PS51071"/>
    </source>
</evidence>
<dbReference type="InterPro" id="IPR000281">
    <property type="entry name" value="HTH_RpiR"/>
</dbReference>
<dbReference type="InterPro" id="IPR036388">
    <property type="entry name" value="WH-like_DNA-bd_sf"/>
</dbReference>
<dbReference type="Gene3D" id="1.10.10.10">
    <property type="entry name" value="Winged helix-like DNA-binding domain superfamily/Winged helix DNA-binding domain"/>
    <property type="match status" value="1"/>
</dbReference>
<dbReference type="InterPro" id="IPR009057">
    <property type="entry name" value="Homeodomain-like_sf"/>
</dbReference>
<gene>
    <name evidence="6" type="ORF">SAMN04487974_10218</name>
</gene>
<dbReference type="InterPro" id="IPR035472">
    <property type="entry name" value="RpiR-like_SIS"/>
</dbReference>
<organism evidence="6 7">
    <name type="scientific">Pelagibacterium luteolum</name>
    <dbReference type="NCBI Taxonomy" id="440168"/>
    <lineage>
        <taxon>Bacteria</taxon>
        <taxon>Pseudomonadati</taxon>
        <taxon>Pseudomonadota</taxon>
        <taxon>Alphaproteobacteria</taxon>
        <taxon>Hyphomicrobiales</taxon>
        <taxon>Devosiaceae</taxon>
        <taxon>Pelagibacterium</taxon>
    </lineage>
</organism>
<dbReference type="InterPro" id="IPR001347">
    <property type="entry name" value="SIS_dom"/>
</dbReference>
<dbReference type="Pfam" id="PF01380">
    <property type="entry name" value="SIS"/>
    <property type="match status" value="1"/>
</dbReference>
<evidence type="ECO:0000259" key="5">
    <source>
        <dbReference type="PROSITE" id="PS51464"/>
    </source>
</evidence>